<evidence type="ECO:0000313" key="3">
    <source>
        <dbReference type="Proteomes" id="UP000501128"/>
    </source>
</evidence>
<reference evidence="2 3" key="1">
    <citation type="submission" date="2020-04" db="EMBL/GenBank/DDBJ databases">
        <title>Genome sequencing of novel species.</title>
        <authorList>
            <person name="Heo J."/>
            <person name="Kim S.-J."/>
            <person name="Kim J.-S."/>
            <person name="Hong S.-B."/>
            <person name="Kwon S.-W."/>
        </authorList>
    </citation>
    <scope>NUCLEOTIDE SEQUENCE [LARGE SCALE GENOMIC DNA]</scope>
    <source>
        <strain evidence="2 3">CJU-R4</strain>
    </source>
</reference>
<feature type="domain" description="NmrA-like" evidence="1">
    <location>
        <begin position="2"/>
        <end position="233"/>
    </location>
</feature>
<dbReference type="PANTHER" id="PTHR47129:SF1">
    <property type="entry name" value="NMRA-LIKE DOMAIN-CONTAINING PROTEIN"/>
    <property type="match status" value="1"/>
</dbReference>
<dbReference type="Gene3D" id="3.40.50.720">
    <property type="entry name" value="NAD(P)-binding Rossmann-like Domain"/>
    <property type="match status" value="1"/>
</dbReference>
<organism evidence="2 3">
    <name type="scientific">Spirosoma rhododendri</name>
    <dbReference type="NCBI Taxonomy" id="2728024"/>
    <lineage>
        <taxon>Bacteria</taxon>
        <taxon>Pseudomonadati</taxon>
        <taxon>Bacteroidota</taxon>
        <taxon>Cytophagia</taxon>
        <taxon>Cytophagales</taxon>
        <taxon>Cytophagaceae</taxon>
        <taxon>Spirosoma</taxon>
    </lineage>
</organism>
<dbReference type="AlphaFoldDB" id="A0A7L5DQC4"/>
<dbReference type="Gene3D" id="3.90.25.10">
    <property type="entry name" value="UDP-galactose 4-epimerase, domain 1"/>
    <property type="match status" value="1"/>
</dbReference>
<dbReference type="EMBL" id="CP051677">
    <property type="protein sequence ID" value="QJD79413.1"/>
    <property type="molecule type" value="Genomic_DNA"/>
</dbReference>
<dbReference type="InterPro" id="IPR008030">
    <property type="entry name" value="NmrA-like"/>
</dbReference>
<protein>
    <submittedName>
        <fullName evidence="2">SDR family oxidoreductase</fullName>
    </submittedName>
</protein>
<dbReference type="Pfam" id="PF05368">
    <property type="entry name" value="NmrA"/>
    <property type="match status" value="1"/>
</dbReference>
<dbReference type="SUPFAM" id="SSF51735">
    <property type="entry name" value="NAD(P)-binding Rossmann-fold domains"/>
    <property type="match status" value="1"/>
</dbReference>
<dbReference type="InterPro" id="IPR036291">
    <property type="entry name" value="NAD(P)-bd_dom_sf"/>
</dbReference>
<dbReference type="RefSeq" id="WP_169551377.1">
    <property type="nucleotide sequence ID" value="NZ_CP051677.1"/>
</dbReference>
<accession>A0A7L5DQC4</accession>
<sequence length="289" mass="31062">MILVTGATGNLGKATIHSLVDKGIATSDITALVRDETKAADLKAKGVQVRLGDYQDVDSLKKAFHGVDKLLLISSSADIAYRFGQHKNAIDAAKETGVSHLIYTSFEMNDLNQGTATENVQYHAYTAGYLKQAAIPYTVMSNTLYADLIPFLIGKDVLDKGVSIPAGAGKTPFLPLTEMAEALAVVLTTPDHENKEYVIAAETAFSFAEIAAMLSDSTGKTIAYHQPETSLYIAQLVEAGLSADDAAYIARYAKAIAHGEFDTGKSDVKHLLGRSPVRLDDFLRNLYGE</sequence>
<dbReference type="Proteomes" id="UP000501128">
    <property type="component" value="Chromosome"/>
</dbReference>
<evidence type="ECO:0000313" key="2">
    <source>
        <dbReference type="EMBL" id="QJD79413.1"/>
    </source>
</evidence>
<evidence type="ECO:0000259" key="1">
    <source>
        <dbReference type="Pfam" id="PF05368"/>
    </source>
</evidence>
<dbReference type="PANTHER" id="PTHR47129">
    <property type="entry name" value="QUINONE OXIDOREDUCTASE 2"/>
    <property type="match status" value="1"/>
</dbReference>
<dbReference type="InterPro" id="IPR052718">
    <property type="entry name" value="NmrA-type_oxidoreductase"/>
</dbReference>
<keyword evidence="3" id="KW-1185">Reference proteome</keyword>
<name>A0A7L5DQC4_9BACT</name>
<dbReference type="CDD" id="cd05269">
    <property type="entry name" value="TMR_SDR_a"/>
    <property type="match status" value="1"/>
</dbReference>
<proteinExistence type="predicted"/>
<dbReference type="KEGG" id="srho:HH216_14100"/>
<gene>
    <name evidence="2" type="ORF">HH216_14100</name>
</gene>